<evidence type="ECO:0000313" key="3">
    <source>
        <dbReference type="Proteomes" id="UP000241507"/>
    </source>
</evidence>
<keyword evidence="1" id="KW-0812">Transmembrane</keyword>
<dbReference type="EMBL" id="CP028136">
    <property type="protein sequence ID" value="AVR46214.1"/>
    <property type="molecule type" value="Genomic_DNA"/>
</dbReference>
<dbReference type="Proteomes" id="UP000241507">
    <property type="component" value="Chromosome"/>
</dbReference>
<dbReference type="KEGG" id="grs:C7S20_13625"/>
<name>A0A2R3Z7K0_9FLAO</name>
<dbReference type="AlphaFoldDB" id="A0A2R3Z7K0"/>
<keyword evidence="1" id="KW-0472">Membrane</keyword>
<keyword evidence="3" id="KW-1185">Reference proteome</keyword>
<reference evidence="3" key="1">
    <citation type="submission" date="2018-03" db="EMBL/GenBank/DDBJ databases">
        <title>Gramella fulva sp. nov., isolated from a dry surface of tidal flat.</title>
        <authorList>
            <person name="Hwang S.H."/>
            <person name="Hwang W.M."/>
            <person name="Kang K."/>
            <person name="Ahn T.-Y."/>
        </authorList>
    </citation>
    <scope>NUCLEOTIDE SEQUENCE [LARGE SCALE GENOMIC DNA]</scope>
    <source>
        <strain evidence="3">SH35</strain>
    </source>
</reference>
<protein>
    <recommendedName>
        <fullName evidence="4">Lipoprotein</fullName>
    </recommendedName>
</protein>
<keyword evidence="1" id="KW-1133">Transmembrane helix</keyword>
<proteinExistence type="predicted"/>
<accession>A0A2R3Z7K0</accession>
<organism evidence="2 3">
    <name type="scientific">Christiangramia fulva</name>
    <dbReference type="NCBI Taxonomy" id="2126553"/>
    <lineage>
        <taxon>Bacteria</taxon>
        <taxon>Pseudomonadati</taxon>
        <taxon>Bacteroidota</taxon>
        <taxon>Flavobacteriia</taxon>
        <taxon>Flavobacteriales</taxon>
        <taxon>Flavobacteriaceae</taxon>
        <taxon>Christiangramia</taxon>
    </lineage>
</organism>
<evidence type="ECO:0008006" key="4">
    <source>
        <dbReference type="Google" id="ProtNLM"/>
    </source>
</evidence>
<evidence type="ECO:0000256" key="1">
    <source>
        <dbReference type="SAM" id="Phobius"/>
    </source>
</evidence>
<feature type="transmembrane region" description="Helical" evidence="1">
    <location>
        <begin position="7"/>
        <end position="26"/>
    </location>
</feature>
<sequence length="109" mass="12202">MKLYRNVFLYGILMVVFACGTLPPFADKPIREAIDIPENFMTKPGVEFEENSCKNPLIDPRTGVEIYLVESLEGMGDYRVPSGSYGVEANELLRVDCRTGKVIGIVRNN</sequence>
<dbReference type="PROSITE" id="PS51257">
    <property type="entry name" value="PROKAR_LIPOPROTEIN"/>
    <property type="match status" value="1"/>
</dbReference>
<evidence type="ECO:0000313" key="2">
    <source>
        <dbReference type="EMBL" id="AVR46214.1"/>
    </source>
</evidence>
<dbReference type="OrthoDB" id="1450871at2"/>
<dbReference type="RefSeq" id="WP_107012988.1">
    <property type="nucleotide sequence ID" value="NZ_CP028136.1"/>
</dbReference>
<gene>
    <name evidence="2" type="ORF">C7S20_13625</name>
</gene>